<dbReference type="Gene3D" id="3.30.200.20">
    <property type="entry name" value="Phosphorylase Kinase, domain 1"/>
    <property type="match status" value="1"/>
</dbReference>
<evidence type="ECO:0000256" key="6">
    <source>
        <dbReference type="ARBA" id="ARBA00022777"/>
    </source>
</evidence>
<dbReference type="PROSITE" id="PS50011">
    <property type="entry name" value="PROTEIN_KINASE_DOM"/>
    <property type="match status" value="1"/>
</dbReference>
<dbReference type="FunFam" id="3.30.200.20:FF:000175">
    <property type="entry name" value="Serine/threonine-protein kinase 17B"/>
    <property type="match status" value="1"/>
</dbReference>
<evidence type="ECO:0000256" key="8">
    <source>
        <dbReference type="ARBA" id="ARBA00047899"/>
    </source>
</evidence>
<evidence type="ECO:0000256" key="1">
    <source>
        <dbReference type="ARBA" id="ARBA00012513"/>
    </source>
</evidence>
<reference evidence="12 13" key="1">
    <citation type="submission" date="2023-03" db="EMBL/GenBank/DDBJ databases">
        <title>Genome insight into feeding habits of ladybird beetles.</title>
        <authorList>
            <person name="Li H.-S."/>
            <person name="Huang Y.-H."/>
            <person name="Pang H."/>
        </authorList>
    </citation>
    <scope>NUCLEOTIDE SEQUENCE [LARGE SCALE GENOMIC DNA]</scope>
    <source>
        <strain evidence="12">SYSU_2023b</strain>
        <tissue evidence="12">Whole body</tissue>
    </source>
</reference>
<evidence type="ECO:0000256" key="2">
    <source>
        <dbReference type="ARBA" id="ARBA00022527"/>
    </source>
</evidence>
<dbReference type="Gene3D" id="1.10.510.10">
    <property type="entry name" value="Transferase(Phosphotransferase) domain 1"/>
    <property type="match status" value="1"/>
</dbReference>
<dbReference type="InterPro" id="IPR011009">
    <property type="entry name" value="Kinase-like_dom_sf"/>
</dbReference>
<dbReference type="InterPro" id="IPR008271">
    <property type="entry name" value="Ser/Thr_kinase_AS"/>
</dbReference>
<dbReference type="GO" id="GO:0035556">
    <property type="term" value="P:intracellular signal transduction"/>
    <property type="evidence" value="ECO:0007669"/>
    <property type="project" value="TreeGrafter"/>
</dbReference>
<keyword evidence="6" id="KW-0418">Kinase</keyword>
<comment type="catalytic activity">
    <reaction evidence="8">
        <text>L-threonyl-[protein] + ATP = O-phospho-L-threonyl-[protein] + ADP + H(+)</text>
        <dbReference type="Rhea" id="RHEA:46608"/>
        <dbReference type="Rhea" id="RHEA-COMP:11060"/>
        <dbReference type="Rhea" id="RHEA-COMP:11605"/>
        <dbReference type="ChEBI" id="CHEBI:15378"/>
        <dbReference type="ChEBI" id="CHEBI:30013"/>
        <dbReference type="ChEBI" id="CHEBI:30616"/>
        <dbReference type="ChEBI" id="CHEBI:61977"/>
        <dbReference type="ChEBI" id="CHEBI:456216"/>
        <dbReference type="EC" id="2.7.11.1"/>
    </reaction>
</comment>
<dbReference type="FunFam" id="1.10.510.10:FF:000571">
    <property type="entry name" value="Maternal embryonic leucine zipper kinase"/>
    <property type="match status" value="1"/>
</dbReference>
<dbReference type="SMART" id="SM00220">
    <property type="entry name" value="S_TKc"/>
    <property type="match status" value="1"/>
</dbReference>
<evidence type="ECO:0000256" key="7">
    <source>
        <dbReference type="ARBA" id="ARBA00022840"/>
    </source>
</evidence>
<dbReference type="GO" id="GO:0004674">
    <property type="term" value="F:protein serine/threonine kinase activity"/>
    <property type="evidence" value="ECO:0007669"/>
    <property type="project" value="UniProtKB-KW"/>
</dbReference>
<keyword evidence="7" id="KW-0067">ATP-binding</keyword>
<keyword evidence="4" id="KW-0808">Transferase</keyword>
<dbReference type="EMBL" id="JARQZJ010000126">
    <property type="protein sequence ID" value="KAK9890671.1"/>
    <property type="molecule type" value="Genomic_DNA"/>
</dbReference>
<dbReference type="PROSITE" id="PS00108">
    <property type="entry name" value="PROTEIN_KINASE_ST"/>
    <property type="match status" value="1"/>
</dbReference>
<accession>A0AAW1VDZ9</accession>
<dbReference type="AlphaFoldDB" id="A0AAW1VDZ9"/>
<dbReference type="PANTHER" id="PTHR24342">
    <property type="entry name" value="SERINE/THREONINE-PROTEIN KINASE 17"/>
    <property type="match status" value="1"/>
</dbReference>
<evidence type="ECO:0000256" key="4">
    <source>
        <dbReference type="ARBA" id="ARBA00022679"/>
    </source>
</evidence>
<dbReference type="SUPFAM" id="SSF56112">
    <property type="entry name" value="Protein kinase-like (PK-like)"/>
    <property type="match status" value="1"/>
</dbReference>
<evidence type="ECO:0000256" key="3">
    <source>
        <dbReference type="ARBA" id="ARBA00022553"/>
    </source>
</evidence>
<feature type="domain" description="Protein kinase" evidence="11">
    <location>
        <begin position="44"/>
        <end position="302"/>
    </location>
</feature>
<name>A0AAW1VDZ9_9CUCU</name>
<comment type="caution">
    <text evidence="12">The sequence shown here is derived from an EMBL/GenBank/DDBJ whole genome shotgun (WGS) entry which is preliminary data.</text>
</comment>
<evidence type="ECO:0000256" key="10">
    <source>
        <dbReference type="ARBA" id="ARBA00060827"/>
    </source>
</evidence>
<dbReference type="GO" id="GO:0005524">
    <property type="term" value="F:ATP binding"/>
    <property type="evidence" value="ECO:0007669"/>
    <property type="project" value="UniProtKB-KW"/>
</dbReference>
<sequence>MPPSLLAEFANPTAKANFLVSVERAEKTSEDVTGFLRRQRRRPTVHTYDVPSGKYATVCKAVHRTTGVQYAAKFVKKRRRNLDQMKEIIHEIAVLEECASSDRVIRLHEVYESTNEMVLVLELAAGGELQHILDGGQCFEETEARKAMRQILEGVAYLHSRNIAHLDLKPQNILLAAEDCCDDIKLCDFGISKVLEPGVKVREILGTLDYVAPEVLSYEPISLATDIWSIGVLSYVLLSGFSPFGADNKQQTLLNISQCALTFEPEHFSDVSSAAIDFIKSALILDPRKRPSIQEMLDHPWISLKSNISPLLVKAASDTIQVTPRSTPISQRKSLTHLNASSGGTPITQRKTYLQTTDGLSGAFEGSPRSAYQVPGNCLCAQCGTACRHLSHTPHVTKTAITVDRGILC</sequence>
<evidence type="ECO:0000256" key="5">
    <source>
        <dbReference type="ARBA" id="ARBA00022741"/>
    </source>
</evidence>
<proteinExistence type="inferred from homology"/>
<dbReference type="Pfam" id="PF00069">
    <property type="entry name" value="Pkinase"/>
    <property type="match status" value="1"/>
</dbReference>
<evidence type="ECO:0000313" key="13">
    <source>
        <dbReference type="Proteomes" id="UP001431783"/>
    </source>
</evidence>
<evidence type="ECO:0000313" key="12">
    <source>
        <dbReference type="EMBL" id="KAK9890671.1"/>
    </source>
</evidence>
<dbReference type="GO" id="GO:0043065">
    <property type="term" value="P:positive regulation of apoptotic process"/>
    <property type="evidence" value="ECO:0007669"/>
    <property type="project" value="TreeGrafter"/>
</dbReference>
<organism evidence="12 13">
    <name type="scientific">Henosepilachna vigintioctopunctata</name>
    <dbReference type="NCBI Taxonomy" id="420089"/>
    <lineage>
        <taxon>Eukaryota</taxon>
        <taxon>Metazoa</taxon>
        <taxon>Ecdysozoa</taxon>
        <taxon>Arthropoda</taxon>
        <taxon>Hexapoda</taxon>
        <taxon>Insecta</taxon>
        <taxon>Pterygota</taxon>
        <taxon>Neoptera</taxon>
        <taxon>Endopterygota</taxon>
        <taxon>Coleoptera</taxon>
        <taxon>Polyphaga</taxon>
        <taxon>Cucujiformia</taxon>
        <taxon>Coccinelloidea</taxon>
        <taxon>Coccinellidae</taxon>
        <taxon>Epilachninae</taxon>
        <taxon>Epilachnini</taxon>
        <taxon>Henosepilachna</taxon>
    </lineage>
</organism>
<gene>
    <name evidence="12" type="ORF">WA026_012027</name>
</gene>
<dbReference type="EC" id="2.7.11.1" evidence="1"/>
<keyword evidence="13" id="KW-1185">Reference proteome</keyword>
<protein>
    <recommendedName>
        <fullName evidence="1">non-specific serine/threonine protein kinase</fullName>
        <ecNumber evidence="1">2.7.11.1</ecNumber>
    </recommendedName>
</protein>
<dbReference type="GO" id="GO:0005634">
    <property type="term" value="C:nucleus"/>
    <property type="evidence" value="ECO:0007669"/>
    <property type="project" value="TreeGrafter"/>
</dbReference>
<keyword evidence="5" id="KW-0547">Nucleotide-binding</keyword>
<evidence type="ECO:0000259" key="11">
    <source>
        <dbReference type="PROSITE" id="PS50011"/>
    </source>
</evidence>
<keyword evidence="2" id="KW-0723">Serine/threonine-protein kinase</keyword>
<evidence type="ECO:0000256" key="9">
    <source>
        <dbReference type="ARBA" id="ARBA00048679"/>
    </source>
</evidence>
<comment type="catalytic activity">
    <reaction evidence="9">
        <text>L-seryl-[protein] + ATP = O-phospho-L-seryl-[protein] + ADP + H(+)</text>
        <dbReference type="Rhea" id="RHEA:17989"/>
        <dbReference type="Rhea" id="RHEA-COMP:9863"/>
        <dbReference type="Rhea" id="RHEA-COMP:11604"/>
        <dbReference type="ChEBI" id="CHEBI:15378"/>
        <dbReference type="ChEBI" id="CHEBI:29999"/>
        <dbReference type="ChEBI" id="CHEBI:30616"/>
        <dbReference type="ChEBI" id="CHEBI:83421"/>
        <dbReference type="ChEBI" id="CHEBI:456216"/>
        <dbReference type="EC" id="2.7.11.1"/>
    </reaction>
</comment>
<keyword evidence="3" id="KW-0597">Phosphoprotein</keyword>
<comment type="similarity">
    <text evidence="10">Belongs to the protein kinase superfamily. CAMK Ser/Thr protein kinase family. DAP kinase subfamily.</text>
</comment>
<dbReference type="PANTHER" id="PTHR24342:SF12">
    <property type="entry name" value="DEATH-ASSOCIATED PROTEIN KINASE RELATED"/>
    <property type="match status" value="1"/>
</dbReference>
<dbReference type="InterPro" id="IPR000719">
    <property type="entry name" value="Prot_kinase_dom"/>
</dbReference>
<dbReference type="Proteomes" id="UP001431783">
    <property type="component" value="Unassembled WGS sequence"/>
</dbReference>